<feature type="repeat" description="TPR" evidence="3">
    <location>
        <begin position="210"/>
        <end position="243"/>
    </location>
</feature>
<evidence type="ECO:0000256" key="4">
    <source>
        <dbReference type="SAM" id="SignalP"/>
    </source>
</evidence>
<dbReference type="PANTHER" id="PTHR45586:SF1">
    <property type="entry name" value="LIPOPOLYSACCHARIDE ASSEMBLY PROTEIN B"/>
    <property type="match status" value="1"/>
</dbReference>
<gene>
    <name evidence="5" type="ORF">ACFSTG_05855</name>
</gene>
<evidence type="ECO:0000313" key="5">
    <source>
        <dbReference type="EMBL" id="MFD2517411.1"/>
    </source>
</evidence>
<dbReference type="SMART" id="SM00028">
    <property type="entry name" value="TPR"/>
    <property type="match status" value="6"/>
</dbReference>
<comment type="caution">
    <text evidence="5">The sequence shown here is derived from an EMBL/GenBank/DDBJ whole genome shotgun (WGS) entry which is preliminary data.</text>
</comment>
<protein>
    <submittedName>
        <fullName evidence="5">Tetratricopeptide repeat protein</fullName>
    </submittedName>
</protein>
<proteinExistence type="predicted"/>
<feature type="chain" id="PRO_5045655126" evidence="4">
    <location>
        <begin position="23"/>
        <end position="456"/>
    </location>
</feature>
<dbReference type="Gene3D" id="1.25.40.10">
    <property type="entry name" value="Tetratricopeptide repeat domain"/>
    <property type="match status" value="3"/>
</dbReference>
<dbReference type="PROSITE" id="PS50005">
    <property type="entry name" value="TPR"/>
    <property type="match status" value="3"/>
</dbReference>
<keyword evidence="2 3" id="KW-0802">TPR repeat</keyword>
<dbReference type="EMBL" id="JBHULT010000006">
    <property type="protein sequence ID" value="MFD2517411.1"/>
    <property type="molecule type" value="Genomic_DNA"/>
</dbReference>
<dbReference type="PANTHER" id="PTHR45586">
    <property type="entry name" value="TPR REPEAT-CONTAINING PROTEIN PA4667"/>
    <property type="match status" value="1"/>
</dbReference>
<keyword evidence="6" id="KW-1185">Reference proteome</keyword>
<keyword evidence="1" id="KW-0677">Repeat</keyword>
<dbReference type="InterPro" id="IPR011990">
    <property type="entry name" value="TPR-like_helical_dom_sf"/>
</dbReference>
<keyword evidence="4" id="KW-0732">Signal</keyword>
<organism evidence="5 6">
    <name type="scientific">Salinimicrobium flavum</name>
    <dbReference type="NCBI Taxonomy" id="1737065"/>
    <lineage>
        <taxon>Bacteria</taxon>
        <taxon>Pseudomonadati</taxon>
        <taxon>Bacteroidota</taxon>
        <taxon>Flavobacteriia</taxon>
        <taxon>Flavobacteriales</taxon>
        <taxon>Flavobacteriaceae</taxon>
        <taxon>Salinimicrobium</taxon>
    </lineage>
</organism>
<evidence type="ECO:0000256" key="2">
    <source>
        <dbReference type="ARBA" id="ARBA00022803"/>
    </source>
</evidence>
<dbReference type="RefSeq" id="WP_380749546.1">
    <property type="nucleotide sequence ID" value="NZ_JBHULT010000006.1"/>
</dbReference>
<dbReference type="InterPro" id="IPR051012">
    <property type="entry name" value="CellSynth/LPSAsmb/PSIAsmb"/>
</dbReference>
<dbReference type="SUPFAM" id="SSF48452">
    <property type="entry name" value="TPR-like"/>
    <property type="match status" value="1"/>
</dbReference>
<feature type="repeat" description="TPR" evidence="3">
    <location>
        <begin position="77"/>
        <end position="110"/>
    </location>
</feature>
<feature type="repeat" description="TPR" evidence="3">
    <location>
        <begin position="316"/>
        <end position="349"/>
    </location>
</feature>
<evidence type="ECO:0000313" key="6">
    <source>
        <dbReference type="Proteomes" id="UP001597468"/>
    </source>
</evidence>
<sequence length="456" mass="52131">MKKYSYILSFLALLLTSVTVLAQEKEKPLVEMAQDDLGNVSDSFQEYFFEALKQKAIENYEKAIDALVQCLAIDPQPVVYLELGKNYNALQKHTQAAVYLQKARETVPGNPAVLEELYKAYFLNNEFGRALEVVKSLSNIHSGFSEDLVNLYILNEQYEEAIKLLDSLDAKKGSSTARDGLRRQVYARTNNVEAQVEDLKAAILQDPTDEKSYLNLIFVYSENNRVEEAFETARQLLAVNPDSELVHLALYKFYISEENSDEAVRSMKILLGSDQIEEITKYQALNDFLIYVTQNPSLEEDLIELVQVFSKDENNNKVFGQLGTFFLEKGQKEQALEYFVRALEAESGNFGLYRDVLNLQLEFEQFEAAKDLSEKALEIFPSQPLLYLLKGMALSGMENHKEAEETLLTGLDYLIDDPKIEIRFYRQLSATYEKMNNDEKATEFLKKAGELEKLLN</sequence>
<name>A0ABW5IVE4_9FLAO</name>
<feature type="signal peptide" evidence="4">
    <location>
        <begin position="1"/>
        <end position="22"/>
    </location>
</feature>
<dbReference type="InterPro" id="IPR019734">
    <property type="entry name" value="TPR_rpt"/>
</dbReference>
<evidence type="ECO:0000256" key="3">
    <source>
        <dbReference type="PROSITE-ProRule" id="PRU00339"/>
    </source>
</evidence>
<dbReference type="Proteomes" id="UP001597468">
    <property type="component" value="Unassembled WGS sequence"/>
</dbReference>
<evidence type="ECO:0000256" key="1">
    <source>
        <dbReference type="ARBA" id="ARBA00022737"/>
    </source>
</evidence>
<dbReference type="Pfam" id="PF13181">
    <property type="entry name" value="TPR_8"/>
    <property type="match status" value="1"/>
</dbReference>
<dbReference type="SUPFAM" id="SSF81901">
    <property type="entry name" value="HCP-like"/>
    <property type="match status" value="1"/>
</dbReference>
<accession>A0ABW5IVE4</accession>
<reference evidence="6" key="1">
    <citation type="journal article" date="2019" name="Int. J. Syst. Evol. Microbiol.">
        <title>The Global Catalogue of Microorganisms (GCM) 10K type strain sequencing project: providing services to taxonomists for standard genome sequencing and annotation.</title>
        <authorList>
            <consortium name="The Broad Institute Genomics Platform"/>
            <consortium name="The Broad Institute Genome Sequencing Center for Infectious Disease"/>
            <person name="Wu L."/>
            <person name="Ma J."/>
        </authorList>
    </citation>
    <scope>NUCLEOTIDE SEQUENCE [LARGE SCALE GENOMIC DNA]</scope>
    <source>
        <strain evidence="6">KCTC 42585</strain>
    </source>
</reference>